<keyword evidence="3" id="KW-1185">Reference proteome</keyword>
<feature type="transmembrane region" description="Helical" evidence="1">
    <location>
        <begin position="70"/>
        <end position="90"/>
    </location>
</feature>
<dbReference type="EMBL" id="CAJFCW020000001">
    <property type="protein sequence ID" value="CAG9086004.1"/>
    <property type="molecule type" value="Genomic_DNA"/>
</dbReference>
<keyword evidence="1" id="KW-1133">Transmembrane helix</keyword>
<accession>A0A811JW99</accession>
<dbReference type="Proteomes" id="UP000614601">
    <property type="component" value="Unassembled WGS sequence"/>
</dbReference>
<gene>
    <name evidence="2" type="ORF">BOKJ2_LOCUS2214</name>
</gene>
<comment type="caution">
    <text evidence="2">The sequence shown here is derived from an EMBL/GenBank/DDBJ whole genome shotgun (WGS) entry which is preliminary data.</text>
</comment>
<feature type="transmembrane region" description="Helical" evidence="1">
    <location>
        <begin position="137"/>
        <end position="159"/>
    </location>
</feature>
<organism evidence="2 3">
    <name type="scientific">Bursaphelenchus okinawaensis</name>
    <dbReference type="NCBI Taxonomy" id="465554"/>
    <lineage>
        <taxon>Eukaryota</taxon>
        <taxon>Metazoa</taxon>
        <taxon>Ecdysozoa</taxon>
        <taxon>Nematoda</taxon>
        <taxon>Chromadorea</taxon>
        <taxon>Rhabditida</taxon>
        <taxon>Tylenchina</taxon>
        <taxon>Tylenchomorpha</taxon>
        <taxon>Aphelenchoidea</taxon>
        <taxon>Aphelenchoididae</taxon>
        <taxon>Bursaphelenchus</taxon>
    </lineage>
</organism>
<sequence>MMDSAVVVEDTASEESISLKGLLKDIRKKQKEGAGVWEICKIQNIIHELTITCFLLLILCQLIFSAYCCLSATAFVLPLLTLLGVIFYAWSHGGKAALIYNLMVVFLLTICTFFEGFRQIPVDVAFTGAETSGCSLAVVRTLSFLINVLAFVTIIPLVVNILSDNGRGVSLLTPLVIILIYVGIVEFTVIMIDRNVNTRKLSMCDAQLLTLFGRKVAAMVYEYMGN</sequence>
<reference evidence="2" key="1">
    <citation type="submission" date="2020-09" db="EMBL/GenBank/DDBJ databases">
        <authorList>
            <person name="Kikuchi T."/>
        </authorList>
    </citation>
    <scope>NUCLEOTIDE SEQUENCE</scope>
    <source>
        <strain evidence="2">SH1</strain>
    </source>
</reference>
<proteinExistence type="predicted"/>
<evidence type="ECO:0000256" key="1">
    <source>
        <dbReference type="SAM" id="Phobius"/>
    </source>
</evidence>
<dbReference type="Proteomes" id="UP000783686">
    <property type="component" value="Unassembled WGS sequence"/>
</dbReference>
<evidence type="ECO:0000313" key="3">
    <source>
        <dbReference type="Proteomes" id="UP000614601"/>
    </source>
</evidence>
<keyword evidence="1" id="KW-0812">Transmembrane</keyword>
<feature type="transmembrane region" description="Helical" evidence="1">
    <location>
        <begin position="97"/>
        <end position="117"/>
    </location>
</feature>
<name>A0A811JW99_9BILA</name>
<dbReference type="AlphaFoldDB" id="A0A811JW99"/>
<dbReference type="EMBL" id="CAJFDH010000001">
    <property type="protein sequence ID" value="CAD5207530.1"/>
    <property type="molecule type" value="Genomic_DNA"/>
</dbReference>
<feature type="transmembrane region" description="Helical" evidence="1">
    <location>
        <begin position="45"/>
        <end position="64"/>
    </location>
</feature>
<keyword evidence="1" id="KW-0472">Membrane</keyword>
<evidence type="ECO:0000313" key="2">
    <source>
        <dbReference type="EMBL" id="CAD5207530.1"/>
    </source>
</evidence>
<protein>
    <submittedName>
        <fullName evidence="2">Uncharacterized protein</fullName>
    </submittedName>
</protein>
<feature type="transmembrane region" description="Helical" evidence="1">
    <location>
        <begin position="171"/>
        <end position="192"/>
    </location>
</feature>